<evidence type="ECO:0000313" key="7">
    <source>
        <dbReference type="Proteomes" id="UP000190814"/>
    </source>
</evidence>
<dbReference type="Pfam" id="PF01551">
    <property type="entry name" value="Peptidase_M23"/>
    <property type="match status" value="1"/>
</dbReference>
<dbReference type="InterPro" id="IPR011055">
    <property type="entry name" value="Dup_hybrid_motif"/>
</dbReference>
<protein>
    <submittedName>
        <fullName evidence="6">Murein DD-endopeptidase MepM and murein hydrolase activator NlpD, contain LysM domain</fullName>
    </submittedName>
</protein>
<dbReference type="PANTHER" id="PTHR21666">
    <property type="entry name" value="PEPTIDASE-RELATED"/>
    <property type="match status" value="1"/>
</dbReference>
<feature type="domain" description="Peptidoglycan hydrolase PcsB coiled-coil" evidence="5">
    <location>
        <begin position="107"/>
        <end position="178"/>
    </location>
</feature>
<dbReference type="Gene3D" id="6.10.250.3150">
    <property type="match status" value="1"/>
</dbReference>
<dbReference type="PANTHER" id="PTHR21666:SF270">
    <property type="entry name" value="MUREIN HYDROLASE ACTIVATOR ENVC"/>
    <property type="match status" value="1"/>
</dbReference>
<keyword evidence="2" id="KW-0175">Coiled coil</keyword>
<feature type="domain" description="M23ase beta-sheet core" evidence="4">
    <location>
        <begin position="317"/>
        <end position="411"/>
    </location>
</feature>
<feature type="coiled-coil region" evidence="2">
    <location>
        <begin position="43"/>
        <end position="123"/>
    </location>
</feature>
<name>A0A1T4VVV4_9FIRM</name>
<accession>A0A1T4VVV4</accession>
<dbReference type="CDD" id="cd12797">
    <property type="entry name" value="M23_peptidase"/>
    <property type="match status" value="1"/>
</dbReference>
<dbReference type="GO" id="GO:0004222">
    <property type="term" value="F:metalloendopeptidase activity"/>
    <property type="evidence" value="ECO:0007669"/>
    <property type="project" value="TreeGrafter"/>
</dbReference>
<evidence type="ECO:0000256" key="1">
    <source>
        <dbReference type="ARBA" id="ARBA00022729"/>
    </source>
</evidence>
<reference evidence="6 7" key="1">
    <citation type="submission" date="2017-02" db="EMBL/GenBank/DDBJ databases">
        <authorList>
            <person name="Peterson S.W."/>
        </authorList>
    </citation>
    <scope>NUCLEOTIDE SEQUENCE [LARGE SCALE GENOMIC DNA]</scope>
    <source>
        <strain evidence="6 7">ATCC 35992</strain>
    </source>
</reference>
<evidence type="ECO:0000259" key="4">
    <source>
        <dbReference type="Pfam" id="PF01551"/>
    </source>
</evidence>
<dbReference type="RefSeq" id="WP_078766648.1">
    <property type="nucleotide sequence ID" value="NZ_FUXZ01000010.1"/>
</dbReference>
<keyword evidence="7" id="KW-1185">Reference proteome</keyword>
<evidence type="ECO:0000313" key="6">
    <source>
        <dbReference type="EMBL" id="SKA69144.1"/>
    </source>
</evidence>
<feature type="coiled-coil region" evidence="2">
    <location>
        <begin position="166"/>
        <end position="214"/>
    </location>
</feature>
<sequence length="417" mass="46413">MKFKRKIRERFKAVICIALSAMVVITTPDFLSYADSKEEQGKLDKMMTSMGEAERILAELEANKADTEKFIEKLDKKLSDISLEIYKLEKKLKKVKKKIKLNEEKLEQQKKDIASQYDSMKLRIQFMYENGNNQIVDMLLGSKDISDFLNKVEYVSELSSYDRRMLTKMQKTQEAIEETKKTLEDKKTELVALKEKQDKKKETTEELLEAKKTELSAYDARIASSNASIKSMQSDISSQMEVVNTLKQAEARAAAEEASKKNKKKVNNSSDDGDVTDSSVVDSQSTSSGWMWPLPGYTEITSPFGTRTDPIDGTTSYHCGIDIRAPGGTPIHAVADGTIAWASSGQSTGNWTGIYHGNGLYSVYMHQSVMLVSPGQTVHKGDVIGLVGSTGRSTGNHLHLSVRLNGAYVAPLNYVSP</sequence>
<dbReference type="EMBL" id="FUXZ01000010">
    <property type="protein sequence ID" value="SKA69144.1"/>
    <property type="molecule type" value="Genomic_DNA"/>
</dbReference>
<dbReference type="SUPFAM" id="SSF51261">
    <property type="entry name" value="Duplicated hybrid motif"/>
    <property type="match status" value="1"/>
</dbReference>
<dbReference type="Proteomes" id="UP000190814">
    <property type="component" value="Unassembled WGS sequence"/>
</dbReference>
<evidence type="ECO:0000259" key="5">
    <source>
        <dbReference type="Pfam" id="PF24568"/>
    </source>
</evidence>
<keyword evidence="1" id="KW-0732">Signal</keyword>
<gene>
    <name evidence="6" type="ORF">SAMN02745111_01799</name>
</gene>
<dbReference type="Pfam" id="PF24568">
    <property type="entry name" value="CC_PcsB"/>
    <property type="match status" value="1"/>
</dbReference>
<feature type="compositionally biased region" description="Low complexity" evidence="3">
    <location>
        <begin position="276"/>
        <end position="287"/>
    </location>
</feature>
<evidence type="ECO:0000256" key="3">
    <source>
        <dbReference type="SAM" id="MobiDB-lite"/>
    </source>
</evidence>
<dbReference type="OrthoDB" id="9809488at2"/>
<dbReference type="InterPro" id="IPR057309">
    <property type="entry name" value="PcsB_CC"/>
</dbReference>
<dbReference type="InterPro" id="IPR016047">
    <property type="entry name" value="M23ase_b-sheet_dom"/>
</dbReference>
<keyword evidence="6" id="KW-0378">Hydrolase</keyword>
<evidence type="ECO:0000256" key="2">
    <source>
        <dbReference type="SAM" id="Coils"/>
    </source>
</evidence>
<dbReference type="STRING" id="39495.SAMN02745111_01799"/>
<dbReference type="AlphaFoldDB" id="A0A1T4VVV4"/>
<proteinExistence type="predicted"/>
<dbReference type="Gene3D" id="2.70.70.10">
    <property type="entry name" value="Glucose Permease (Domain IIA)"/>
    <property type="match status" value="1"/>
</dbReference>
<dbReference type="InterPro" id="IPR050570">
    <property type="entry name" value="Cell_wall_metabolism_enzyme"/>
</dbReference>
<organism evidence="6 7">
    <name type="scientific">Eubacterium uniforme</name>
    <dbReference type="NCBI Taxonomy" id="39495"/>
    <lineage>
        <taxon>Bacteria</taxon>
        <taxon>Bacillati</taxon>
        <taxon>Bacillota</taxon>
        <taxon>Clostridia</taxon>
        <taxon>Eubacteriales</taxon>
        <taxon>Eubacteriaceae</taxon>
        <taxon>Eubacterium</taxon>
    </lineage>
</organism>
<feature type="region of interest" description="Disordered" evidence="3">
    <location>
        <begin position="253"/>
        <end position="287"/>
    </location>
</feature>